<dbReference type="PANTHER" id="PTHR34070:SF1">
    <property type="entry name" value="DNA ALKYLATION REPAIR PROTEIN"/>
    <property type="match status" value="1"/>
</dbReference>
<proteinExistence type="predicted"/>
<dbReference type="HOGENOM" id="CLU_079880_0_0_2"/>
<reference evidence="1 2" key="1">
    <citation type="journal article" date="2014" name="PLoS ONE">
        <title>Genome Sequence of Candidatus Nitrososphaera evergladensis from Group I.1b Enriched from Everglades Soil Reveals Novel Genomic Features of the Ammonia-Oxidizing Archaea.</title>
        <authorList>
            <person name="Zhalnina K.V."/>
            <person name="Dias R."/>
            <person name="Leonard M.T."/>
            <person name="Dorr de Quadros P."/>
            <person name="Camargo F.A."/>
            <person name="Drew J.C."/>
            <person name="Farmerie W.G."/>
            <person name="Daroub S.H."/>
            <person name="Triplett E.W."/>
        </authorList>
    </citation>
    <scope>NUCLEOTIDE SEQUENCE [LARGE SCALE GENOMIC DNA]</scope>
    <source>
        <strain evidence="1 2">SR1</strain>
    </source>
</reference>
<evidence type="ECO:0000313" key="1">
    <source>
        <dbReference type="EMBL" id="AIF85133.1"/>
    </source>
</evidence>
<name>A0A075MVD7_9ARCH</name>
<dbReference type="KEGG" id="nev:NTE_03099"/>
<dbReference type="PANTHER" id="PTHR34070">
    <property type="entry name" value="ARMADILLO-TYPE FOLD"/>
    <property type="match status" value="1"/>
</dbReference>
<gene>
    <name evidence="1" type="ORF">NTE_03099</name>
</gene>
<dbReference type="InterPro" id="IPR016024">
    <property type="entry name" value="ARM-type_fold"/>
</dbReference>
<dbReference type="OrthoDB" id="110299at2157"/>
<dbReference type="RefSeq" id="WP_148701583.1">
    <property type="nucleotide sequence ID" value="NZ_CP007174.1"/>
</dbReference>
<dbReference type="EMBL" id="CP007174">
    <property type="protein sequence ID" value="AIF85133.1"/>
    <property type="molecule type" value="Genomic_DNA"/>
</dbReference>
<protein>
    <submittedName>
        <fullName evidence="1">Putative DNA alkylation repair enzyme</fullName>
    </submittedName>
</protein>
<dbReference type="InterPro" id="IPR014825">
    <property type="entry name" value="DNA_alkylation"/>
</dbReference>
<dbReference type="SUPFAM" id="SSF48371">
    <property type="entry name" value="ARM repeat"/>
    <property type="match status" value="1"/>
</dbReference>
<dbReference type="CDD" id="cd06561">
    <property type="entry name" value="AlkD_like"/>
    <property type="match status" value="1"/>
</dbReference>
<dbReference type="Proteomes" id="UP000028194">
    <property type="component" value="Chromosome"/>
</dbReference>
<dbReference type="AlphaFoldDB" id="A0A075MVD7"/>
<dbReference type="STRING" id="1459636.NTE_03099"/>
<dbReference type="eggNOG" id="arCOG05122">
    <property type="taxonomic scope" value="Archaea"/>
</dbReference>
<keyword evidence="2" id="KW-1185">Reference proteome</keyword>
<evidence type="ECO:0000313" key="2">
    <source>
        <dbReference type="Proteomes" id="UP000028194"/>
    </source>
</evidence>
<dbReference type="GeneID" id="41598760"/>
<dbReference type="Gene3D" id="1.25.10.90">
    <property type="match status" value="1"/>
</dbReference>
<dbReference type="Pfam" id="PF08713">
    <property type="entry name" value="DNA_alkylation"/>
    <property type="match status" value="1"/>
</dbReference>
<accession>A0A075MVD7</accession>
<sequence>MTTLVDMLRLEMQALANPVKARVLQKFFKTGPGQYGQGDVFMGIMVPASRQVARKYAAAGISLADVRTLLHSRIHEERLVALLILVQNYRGDPEGIAKFYLENLAWVNNWDLVDLTAPAILGTFLIDKERSLLYKLARSKVLWERRVSIISTHVFIRKNDFADTLKISEMLLGDSHDLMHKAVGWMLREVGKRDLAAEEEFLQKHYKKMPRTALRYAIERFSEEKRRAYMQGTV</sequence>
<organism evidence="1 2">
    <name type="scientific">Candidatus Nitrososphaera evergladensis SR1</name>
    <dbReference type="NCBI Taxonomy" id="1459636"/>
    <lineage>
        <taxon>Archaea</taxon>
        <taxon>Nitrososphaerota</taxon>
        <taxon>Nitrososphaeria</taxon>
        <taxon>Nitrososphaerales</taxon>
        <taxon>Nitrososphaeraceae</taxon>
        <taxon>Nitrososphaera</taxon>
    </lineage>
</organism>